<accession>A0A1J0WGU6</accession>
<dbReference type="Gene3D" id="3.30.2320.10">
    <property type="entry name" value="hypothetical protein PF0899 domain"/>
    <property type="match status" value="1"/>
</dbReference>
<evidence type="ECO:0000259" key="2">
    <source>
        <dbReference type="Pfam" id="PF05065"/>
    </source>
</evidence>
<dbReference type="Gene3D" id="3.30.2400.10">
    <property type="entry name" value="Major capsid protein gp5"/>
    <property type="match status" value="1"/>
</dbReference>
<evidence type="ECO:0000313" key="3">
    <source>
        <dbReference type="EMBL" id="APE43408.1"/>
    </source>
</evidence>
<dbReference type="SUPFAM" id="SSF56563">
    <property type="entry name" value="Major capsid protein gp5"/>
    <property type="match status" value="1"/>
</dbReference>
<dbReference type="OrthoDB" id="9786516at2"/>
<feature type="domain" description="Phage capsid-like C-terminal" evidence="2">
    <location>
        <begin position="138"/>
        <end position="426"/>
    </location>
</feature>
<gene>
    <name evidence="3" type="ORF">BOO69_08250</name>
</gene>
<evidence type="ECO:0000256" key="1">
    <source>
        <dbReference type="ARBA" id="ARBA00004328"/>
    </source>
</evidence>
<evidence type="ECO:0000313" key="4">
    <source>
        <dbReference type="Proteomes" id="UP000181897"/>
    </source>
</evidence>
<comment type="subcellular location">
    <subcellularLocation>
        <location evidence="1">Virion</location>
    </subcellularLocation>
</comment>
<dbReference type="RefSeq" id="WP_071971739.1">
    <property type="nucleotide sequence ID" value="NZ_CP018076.1"/>
</dbReference>
<dbReference type="InterPro" id="IPR024455">
    <property type="entry name" value="Phage_capsid"/>
</dbReference>
<dbReference type="Pfam" id="PF05065">
    <property type="entry name" value="Phage_capsid"/>
    <property type="match status" value="1"/>
</dbReference>
<dbReference type="EMBL" id="CP018076">
    <property type="protein sequence ID" value="APE43408.1"/>
    <property type="molecule type" value="Genomic_DNA"/>
</dbReference>
<keyword evidence="4" id="KW-1185">Reference proteome</keyword>
<organism evidence="3 4">
    <name type="scientific">Sulfitobacter alexandrii</name>
    <dbReference type="NCBI Taxonomy" id="1917485"/>
    <lineage>
        <taxon>Bacteria</taxon>
        <taxon>Pseudomonadati</taxon>
        <taxon>Pseudomonadota</taxon>
        <taxon>Alphaproteobacteria</taxon>
        <taxon>Rhodobacterales</taxon>
        <taxon>Roseobacteraceae</taxon>
        <taxon>Sulfitobacter</taxon>
    </lineage>
</organism>
<sequence length="430" mass="47061">MTKMINPARLRGFAVARADASNPTQILNEMRTAFEAFKEERDKELADLKKGMGDLVQSEKVDRINNEITSLQKSLDAVNMSLSALQIGGAGGGGADPDVSAHATAFNKWFRKGERAIDADLRDLEVKASLTTDSDEDGGYVVPEEMSSTIDRVVGTVSVMRDISQVMTISTDSYKKLINMGGAGSGWVGEKQARPQTDTPTLRELVFNMQEIYANPAATQKMLDDARVDIAQWLANEVAIEFAEQEGAAFISGDGVNRPRGILSYDKVANDNYTWGKIGYVPSGKAGGFADASATTSPADALIDLHYALKQQYRNGASWLMSDATMGKVRKFKDADGNFIWNLPQGTAELPTILNKPVRTDDNMGKVEAGKFPISFGNFQRGYLIVDRFGIRVLRDPYTNKPYVHFYTTKRVGGGVQNFEAIKHLKIGTS</sequence>
<dbReference type="InterPro" id="IPR054612">
    <property type="entry name" value="Phage_capsid-like_C"/>
</dbReference>
<dbReference type="KEGG" id="suam:BOO69_08250"/>
<dbReference type="STRING" id="1917485.BOO69_08250"/>
<dbReference type="Proteomes" id="UP000181897">
    <property type="component" value="Chromosome"/>
</dbReference>
<dbReference type="AlphaFoldDB" id="A0A1J0WGU6"/>
<dbReference type="NCBIfam" id="TIGR01554">
    <property type="entry name" value="major_cap_HK97"/>
    <property type="match status" value="1"/>
</dbReference>
<proteinExistence type="predicted"/>
<reference evidence="3 4" key="1">
    <citation type="submission" date="2016-11" db="EMBL/GenBank/DDBJ databases">
        <title>Complete genome sequence of Sulfitobacter sp. AM1-D1, a toxic bacteria associated with marine dinoflagellate Alexandrium minutum in East China Sea.</title>
        <authorList>
            <person name="Yang Q."/>
            <person name="Zhang X."/>
            <person name="Tian X."/>
        </authorList>
    </citation>
    <scope>NUCLEOTIDE SEQUENCE [LARGE SCALE GENOMIC DNA]</scope>
    <source>
        <strain evidence="3 4">AM1-D1</strain>
    </source>
</reference>
<name>A0A1J0WGU6_9RHOB</name>
<protein>
    <submittedName>
        <fullName evidence="3">Capsid protein</fullName>
    </submittedName>
</protein>